<dbReference type="OrthoDB" id="9788539at2"/>
<dbReference type="InterPro" id="IPR016667">
    <property type="entry name" value="Caps_polysacc_synth_CpsB/CapC"/>
</dbReference>
<evidence type="ECO:0000256" key="2">
    <source>
        <dbReference type="ARBA" id="ARBA00013064"/>
    </source>
</evidence>
<dbReference type="PANTHER" id="PTHR39181">
    <property type="entry name" value="TYROSINE-PROTEIN PHOSPHATASE YWQE"/>
    <property type="match status" value="1"/>
</dbReference>
<keyword evidence="6" id="KW-1185">Reference proteome</keyword>
<dbReference type="RefSeq" id="WP_137263347.1">
    <property type="nucleotide sequence ID" value="NZ_SZQL01000017.1"/>
</dbReference>
<dbReference type="EMBL" id="SZQL01000017">
    <property type="protein sequence ID" value="TKK65997.1"/>
    <property type="molecule type" value="Genomic_DNA"/>
</dbReference>
<evidence type="ECO:0000313" key="5">
    <source>
        <dbReference type="EMBL" id="TKK65997.1"/>
    </source>
</evidence>
<evidence type="ECO:0000313" key="6">
    <source>
        <dbReference type="Proteomes" id="UP000305848"/>
    </source>
</evidence>
<dbReference type="EC" id="3.1.3.48" evidence="2"/>
<comment type="catalytic activity">
    <reaction evidence="4">
        <text>O-phospho-L-tyrosyl-[protein] + H2O = L-tyrosyl-[protein] + phosphate</text>
        <dbReference type="Rhea" id="RHEA:10684"/>
        <dbReference type="Rhea" id="RHEA-COMP:10136"/>
        <dbReference type="Rhea" id="RHEA-COMP:20101"/>
        <dbReference type="ChEBI" id="CHEBI:15377"/>
        <dbReference type="ChEBI" id="CHEBI:43474"/>
        <dbReference type="ChEBI" id="CHEBI:46858"/>
        <dbReference type="ChEBI" id="CHEBI:61978"/>
        <dbReference type="EC" id="3.1.3.48"/>
    </reaction>
</comment>
<protein>
    <recommendedName>
        <fullName evidence="2">protein-tyrosine-phosphatase</fullName>
        <ecNumber evidence="2">3.1.3.48</ecNumber>
    </recommendedName>
</protein>
<organism evidence="5 6">
    <name type="scientific">Ilyomonas limi</name>
    <dbReference type="NCBI Taxonomy" id="2575867"/>
    <lineage>
        <taxon>Bacteria</taxon>
        <taxon>Pseudomonadati</taxon>
        <taxon>Bacteroidota</taxon>
        <taxon>Chitinophagia</taxon>
        <taxon>Chitinophagales</taxon>
        <taxon>Chitinophagaceae</taxon>
        <taxon>Ilyomonas</taxon>
    </lineage>
</organism>
<sequence length="245" mass="27668">MLSLFRSSKVAPDLSFIGADMHSHLLPGLDDGLKTMDETIAFIKELHGLGYQKFICTPHIIADLHPNSPATILPRLEEVKRALREQNIPVQIDAAAEYMVDIDFENSIKRGDQLLTLCDKYILIEMSYIAPSPNMEQVIFELNMKGLKPIIAHPERYLYYHNDFAKYQRLIDLGAVLQVNLLSLLGYYGKGVKIVAEKLIKQDMIQFAGTDMHHTNHLNALQELAAKKSFHTLLTGANLLNKTLL</sequence>
<comment type="similarity">
    <text evidence="1">Belongs to the metallo-dependent hydrolases superfamily. CpsB/CapC family.</text>
</comment>
<comment type="caution">
    <text evidence="5">The sequence shown here is derived from an EMBL/GenBank/DDBJ whole genome shotgun (WGS) entry which is preliminary data.</text>
</comment>
<name>A0A4U3KXZ4_9BACT</name>
<dbReference type="Gene3D" id="3.20.20.140">
    <property type="entry name" value="Metal-dependent hydrolases"/>
    <property type="match status" value="1"/>
</dbReference>
<dbReference type="AlphaFoldDB" id="A0A4U3KXZ4"/>
<gene>
    <name evidence="5" type="ORF">FC093_18520</name>
</gene>
<dbReference type="PIRSF" id="PIRSF016557">
    <property type="entry name" value="Caps_synth_CpsB"/>
    <property type="match status" value="1"/>
</dbReference>
<dbReference type="Pfam" id="PF19567">
    <property type="entry name" value="CpsB_CapC"/>
    <property type="match status" value="1"/>
</dbReference>
<dbReference type="GO" id="GO:0030145">
    <property type="term" value="F:manganese ion binding"/>
    <property type="evidence" value="ECO:0007669"/>
    <property type="project" value="InterPro"/>
</dbReference>
<dbReference type="GO" id="GO:0004725">
    <property type="term" value="F:protein tyrosine phosphatase activity"/>
    <property type="evidence" value="ECO:0007669"/>
    <property type="project" value="UniProtKB-EC"/>
</dbReference>
<dbReference type="Proteomes" id="UP000305848">
    <property type="component" value="Unassembled WGS sequence"/>
</dbReference>
<evidence type="ECO:0000256" key="3">
    <source>
        <dbReference type="ARBA" id="ARBA00022801"/>
    </source>
</evidence>
<evidence type="ECO:0000256" key="4">
    <source>
        <dbReference type="ARBA" id="ARBA00051722"/>
    </source>
</evidence>
<proteinExistence type="inferred from homology"/>
<dbReference type="PANTHER" id="PTHR39181:SF1">
    <property type="entry name" value="TYROSINE-PROTEIN PHOSPHATASE YWQE"/>
    <property type="match status" value="1"/>
</dbReference>
<dbReference type="InterPro" id="IPR016195">
    <property type="entry name" value="Pol/histidinol_Pase-like"/>
</dbReference>
<keyword evidence="3" id="KW-0378">Hydrolase</keyword>
<dbReference type="SUPFAM" id="SSF89550">
    <property type="entry name" value="PHP domain-like"/>
    <property type="match status" value="1"/>
</dbReference>
<evidence type="ECO:0000256" key="1">
    <source>
        <dbReference type="ARBA" id="ARBA00005750"/>
    </source>
</evidence>
<reference evidence="5 6" key="1">
    <citation type="submission" date="2019-05" db="EMBL/GenBank/DDBJ databases">
        <title>Panacibacter sp. strain 17mud1-8 Genome sequencing and assembly.</title>
        <authorList>
            <person name="Chhetri G."/>
        </authorList>
    </citation>
    <scope>NUCLEOTIDE SEQUENCE [LARGE SCALE GENOMIC DNA]</scope>
    <source>
        <strain evidence="5 6">17mud1-8</strain>
    </source>
</reference>
<accession>A0A4U3KXZ4</accession>